<dbReference type="PANTHER" id="PTHR23028">
    <property type="entry name" value="ACETYLTRANSFERASE"/>
    <property type="match status" value="1"/>
</dbReference>
<feature type="transmembrane region" description="Helical" evidence="1">
    <location>
        <begin position="339"/>
        <end position="362"/>
    </location>
</feature>
<feature type="transmembrane region" description="Helical" evidence="1">
    <location>
        <begin position="183"/>
        <end position="203"/>
    </location>
</feature>
<feature type="transmembrane region" description="Helical" evidence="1">
    <location>
        <begin position="67"/>
        <end position="85"/>
    </location>
</feature>
<feature type="transmembrane region" description="Helical" evidence="1">
    <location>
        <begin position="209"/>
        <end position="232"/>
    </location>
</feature>
<dbReference type="InterPro" id="IPR050879">
    <property type="entry name" value="Acyltransferase_3"/>
</dbReference>
<feature type="transmembrane region" description="Helical" evidence="1">
    <location>
        <begin position="239"/>
        <end position="262"/>
    </location>
</feature>
<keyword evidence="1" id="KW-1133">Transmembrane helix</keyword>
<dbReference type="PANTHER" id="PTHR23028:SF53">
    <property type="entry name" value="ACYL_TRANSF_3 DOMAIN-CONTAINING PROTEIN"/>
    <property type="match status" value="1"/>
</dbReference>
<name>A0A2T0KH37_9ACTN</name>
<protein>
    <submittedName>
        <fullName evidence="3">Peptidoglycan/LPS O-acetylase OafA/YrhL</fullName>
    </submittedName>
</protein>
<dbReference type="AlphaFoldDB" id="A0A2T0KH37"/>
<feature type="transmembrane region" description="Helical" evidence="1">
    <location>
        <begin position="106"/>
        <end position="126"/>
    </location>
</feature>
<keyword evidence="1" id="KW-0812">Transmembrane</keyword>
<accession>A0A2T0KH37</accession>
<evidence type="ECO:0000256" key="1">
    <source>
        <dbReference type="SAM" id="Phobius"/>
    </source>
</evidence>
<dbReference type="InterPro" id="IPR002656">
    <property type="entry name" value="Acyl_transf_3_dom"/>
</dbReference>
<feature type="domain" description="Acyltransferase 3" evidence="2">
    <location>
        <begin position="24"/>
        <end position="353"/>
    </location>
</feature>
<dbReference type="RefSeq" id="WP_203736893.1">
    <property type="nucleotide sequence ID" value="NZ_BOMO01000020.1"/>
</dbReference>
<comment type="caution">
    <text evidence="3">The sequence shown here is derived from an EMBL/GenBank/DDBJ whole genome shotgun (WGS) entry which is preliminary data.</text>
</comment>
<keyword evidence="1" id="KW-0472">Membrane</keyword>
<evidence type="ECO:0000313" key="3">
    <source>
        <dbReference type="EMBL" id="PRX22741.1"/>
    </source>
</evidence>
<sequence>MTAAPVQDPPLTAAPAPRADHRIAGLDGLRALTALYVVVHHCWLLSFPGYPANTGPGWLGWLVHGRLAVVVFIVLSGFSLAISPARNGWRLGGTRGYLRRRARRILPAYWAALAVSALIAALVPSLPLSAPPTLRSMAVYGLLLQDVIAAPAPNGAFWSIAVEAGLYLAFPLLLLARRRAGTVVTLAAVTVPVVVAGLYVPGWSTSARAIGYTLELAPLFTLGALAAGILAARDRIRCLPWLGLAALAAAPVLTLIAVRGPAWTGSHYYWIDLAVGPAIALLLASLATGRPTRLVRLLSWPPLQAAGGFSYSLYLIHMPVVALVSTLLVAPYTESRLCVFALTVTLVVPLCLASARVFAAVFESPFQRRNQSDVSSGSTESK</sequence>
<feature type="transmembrane region" description="Helical" evidence="1">
    <location>
        <begin position="268"/>
        <end position="288"/>
    </location>
</feature>
<evidence type="ECO:0000313" key="4">
    <source>
        <dbReference type="Proteomes" id="UP000239415"/>
    </source>
</evidence>
<dbReference type="EMBL" id="PVMZ01000004">
    <property type="protein sequence ID" value="PRX22741.1"/>
    <property type="molecule type" value="Genomic_DNA"/>
</dbReference>
<evidence type="ECO:0000259" key="2">
    <source>
        <dbReference type="Pfam" id="PF01757"/>
    </source>
</evidence>
<feature type="transmembrane region" description="Helical" evidence="1">
    <location>
        <begin position="28"/>
        <end position="47"/>
    </location>
</feature>
<gene>
    <name evidence="3" type="ORF">CLV67_104269</name>
</gene>
<keyword evidence="4" id="KW-1185">Reference proteome</keyword>
<dbReference type="GO" id="GO:0016020">
    <property type="term" value="C:membrane"/>
    <property type="evidence" value="ECO:0007669"/>
    <property type="project" value="TreeGrafter"/>
</dbReference>
<dbReference type="Proteomes" id="UP000239415">
    <property type="component" value="Unassembled WGS sequence"/>
</dbReference>
<feature type="transmembrane region" description="Helical" evidence="1">
    <location>
        <begin position="156"/>
        <end position="176"/>
    </location>
</feature>
<dbReference type="GO" id="GO:0016747">
    <property type="term" value="F:acyltransferase activity, transferring groups other than amino-acyl groups"/>
    <property type="evidence" value="ECO:0007669"/>
    <property type="project" value="InterPro"/>
</dbReference>
<feature type="transmembrane region" description="Helical" evidence="1">
    <location>
        <begin position="309"/>
        <end position="333"/>
    </location>
</feature>
<organism evidence="3 4">
    <name type="scientific">Actinoplanes italicus</name>
    <dbReference type="NCBI Taxonomy" id="113567"/>
    <lineage>
        <taxon>Bacteria</taxon>
        <taxon>Bacillati</taxon>
        <taxon>Actinomycetota</taxon>
        <taxon>Actinomycetes</taxon>
        <taxon>Micromonosporales</taxon>
        <taxon>Micromonosporaceae</taxon>
        <taxon>Actinoplanes</taxon>
    </lineage>
</organism>
<dbReference type="Pfam" id="PF01757">
    <property type="entry name" value="Acyl_transf_3"/>
    <property type="match status" value="1"/>
</dbReference>
<proteinExistence type="predicted"/>
<reference evidence="3 4" key="1">
    <citation type="submission" date="2018-03" db="EMBL/GenBank/DDBJ databases">
        <title>Genomic Encyclopedia of Archaeal and Bacterial Type Strains, Phase II (KMG-II): from individual species to whole genera.</title>
        <authorList>
            <person name="Goeker M."/>
        </authorList>
    </citation>
    <scope>NUCLEOTIDE SEQUENCE [LARGE SCALE GENOMIC DNA]</scope>
    <source>
        <strain evidence="3 4">DSM 43146</strain>
    </source>
</reference>
<dbReference type="GO" id="GO:0009103">
    <property type="term" value="P:lipopolysaccharide biosynthetic process"/>
    <property type="evidence" value="ECO:0007669"/>
    <property type="project" value="TreeGrafter"/>
</dbReference>